<reference evidence="3" key="1">
    <citation type="journal article" date="2019" name="Int. J. Syst. Evol. Microbiol.">
        <title>The Global Catalogue of Microorganisms (GCM) 10K type strain sequencing project: providing services to taxonomists for standard genome sequencing and annotation.</title>
        <authorList>
            <consortium name="The Broad Institute Genomics Platform"/>
            <consortium name="The Broad Institute Genome Sequencing Center for Infectious Disease"/>
            <person name="Wu L."/>
            <person name="Ma J."/>
        </authorList>
    </citation>
    <scope>NUCLEOTIDE SEQUENCE [LARGE SCALE GENOMIC DNA]</scope>
    <source>
        <strain evidence="3">JCM 30346</strain>
    </source>
</reference>
<keyword evidence="3" id="KW-1185">Reference proteome</keyword>
<comment type="caution">
    <text evidence="2">The sequence shown here is derived from an EMBL/GenBank/DDBJ whole genome shotgun (WGS) entry which is preliminary data.</text>
</comment>
<organism evidence="2 3">
    <name type="scientific">Sphaerisporangium aureirubrum</name>
    <dbReference type="NCBI Taxonomy" id="1544736"/>
    <lineage>
        <taxon>Bacteria</taxon>
        <taxon>Bacillati</taxon>
        <taxon>Actinomycetota</taxon>
        <taxon>Actinomycetes</taxon>
        <taxon>Streptosporangiales</taxon>
        <taxon>Streptosporangiaceae</taxon>
        <taxon>Sphaerisporangium</taxon>
    </lineage>
</organism>
<dbReference type="EMBL" id="JBHSRF010000029">
    <property type="protein sequence ID" value="MFC6083496.1"/>
    <property type="molecule type" value="Genomic_DNA"/>
</dbReference>
<evidence type="ECO:0000259" key="1">
    <source>
        <dbReference type="SMART" id="SM00530"/>
    </source>
</evidence>
<dbReference type="Proteomes" id="UP001596137">
    <property type="component" value="Unassembled WGS sequence"/>
</dbReference>
<dbReference type="InterPro" id="IPR001387">
    <property type="entry name" value="Cro/C1-type_HTH"/>
</dbReference>
<accession>A0ABW1NKD0</accession>
<feature type="domain" description="HTH cro/C1-type" evidence="1">
    <location>
        <begin position="17"/>
        <end position="72"/>
    </location>
</feature>
<dbReference type="InterPro" id="IPR010982">
    <property type="entry name" value="Lambda_DNA-bd_dom_sf"/>
</dbReference>
<dbReference type="Gene3D" id="1.10.260.40">
    <property type="entry name" value="lambda repressor-like DNA-binding domains"/>
    <property type="match status" value="1"/>
</dbReference>
<name>A0ABW1NKD0_9ACTN</name>
<dbReference type="InterPro" id="IPR043917">
    <property type="entry name" value="DUF5753"/>
</dbReference>
<sequence>MAREPSPTVCRRRLAAELRRFREDARLNGVQVAKQLKWSTSKISRLETGQILPQRGDVESLLRRYAVDGETAERLLTLTEIAQHKGWWEDYADILSETLLTFIGLEAGAAEVRSWQSTVVPGLLQTSDYARAGASILMPLEAISPGEVERRTRLRLGRQQLLTAEDPLVYDTVIDEAVLLRRYGDEGVMRDQLHHLLKLTESPTITIRVLRLKGPHPADWSSFLHMRFPAVDGLGALYEDVVYTEAYSAQVLEEREEITHRYARIFDLLAEAALGEDESRELIADLADAIEC</sequence>
<evidence type="ECO:0000313" key="3">
    <source>
        <dbReference type="Proteomes" id="UP001596137"/>
    </source>
</evidence>
<dbReference type="SMART" id="SM00530">
    <property type="entry name" value="HTH_XRE"/>
    <property type="match status" value="1"/>
</dbReference>
<dbReference type="CDD" id="cd00093">
    <property type="entry name" value="HTH_XRE"/>
    <property type="match status" value="1"/>
</dbReference>
<dbReference type="Pfam" id="PF19054">
    <property type="entry name" value="DUF5753"/>
    <property type="match status" value="1"/>
</dbReference>
<proteinExistence type="predicted"/>
<evidence type="ECO:0000313" key="2">
    <source>
        <dbReference type="EMBL" id="MFC6083496.1"/>
    </source>
</evidence>
<dbReference type="SUPFAM" id="SSF47413">
    <property type="entry name" value="lambda repressor-like DNA-binding domains"/>
    <property type="match status" value="1"/>
</dbReference>
<dbReference type="RefSeq" id="WP_380755507.1">
    <property type="nucleotide sequence ID" value="NZ_JBHSRF010000029.1"/>
</dbReference>
<dbReference type="Pfam" id="PF13560">
    <property type="entry name" value="HTH_31"/>
    <property type="match status" value="1"/>
</dbReference>
<protein>
    <submittedName>
        <fullName evidence="2">Helix-turn-helix domain-containing protein</fullName>
    </submittedName>
</protein>
<gene>
    <name evidence="2" type="ORF">ACFP1K_20150</name>
</gene>